<evidence type="ECO:0000313" key="3">
    <source>
        <dbReference type="Proteomes" id="UP000191901"/>
    </source>
</evidence>
<evidence type="ECO:0000313" key="2">
    <source>
        <dbReference type="EMBL" id="ASC70515.1"/>
    </source>
</evidence>
<evidence type="ECO:0000256" key="1">
    <source>
        <dbReference type="SAM" id="MobiDB-lite"/>
    </source>
</evidence>
<gene>
    <name evidence="2" type="ORF">XM38_014540</name>
</gene>
<feature type="region of interest" description="Disordered" evidence="1">
    <location>
        <begin position="97"/>
        <end position="156"/>
    </location>
</feature>
<evidence type="ECO:0008006" key="4">
    <source>
        <dbReference type="Google" id="ProtNLM"/>
    </source>
</evidence>
<feature type="compositionally biased region" description="Pro residues" evidence="1">
    <location>
        <begin position="344"/>
        <end position="356"/>
    </location>
</feature>
<organism evidence="2 3">
    <name type="scientific">Halomicronema hongdechloris C2206</name>
    <dbReference type="NCBI Taxonomy" id="1641165"/>
    <lineage>
        <taxon>Bacteria</taxon>
        <taxon>Bacillati</taxon>
        <taxon>Cyanobacteriota</taxon>
        <taxon>Cyanophyceae</taxon>
        <taxon>Nodosilineales</taxon>
        <taxon>Nodosilineaceae</taxon>
        <taxon>Halomicronema</taxon>
    </lineage>
</organism>
<dbReference type="EMBL" id="CP021983">
    <property type="protein sequence ID" value="ASC70515.1"/>
    <property type="molecule type" value="Genomic_DNA"/>
</dbReference>
<protein>
    <recommendedName>
        <fullName evidence="4">SPOR domain-containing protein</fullName>
    </recommendedName>
</protein>
<proteinExistence type="predicted"/>
<accession>A0A1Z3HJQ4</accession>
<feature type="region of interest" description="Disordered" evidence="1">
    <location>
        <begin position="276"/>
        <end position="379"/>
    </location>
</feature>
<dbReference type="AlphaFoldDB" id="A0A1Z3HJQ4"/>
<reference evidence="2 3" key="1">
    <citation type="journal article" date="2016" name="Biochim. Biophys. Acta">
        <title>Characterization of red-shifted phycobilisomes isolated from the chlorophyll f-containing cyanobacterium Halomicronema hongdechloris.</title>
        <authorList>
            <person name="Li Y."/>
            <person name="Lin Y."/>
            <person name="Garvey C.J."/>
            <person name="Birch D."/>
            <person name="Corkery R.W."/>
            <person name="Loughlin P.C."/>
            <person name="Scheer H."/>
            <person name="Willows R.D."/>
            <person name="Chen M."/>
        </authorList>
    </citation>
    <scope>NUCLEOTIDE SEQUENCE [LARGE SCALE GENOMIC DNA]</scope>
    <source>
        <strain evidence="2 3">C2206</strain>
    </source>
</reference>
<sequence length="445" mass="46328">MARVCLLAMPSNSPIPFGMTNVHPHSSGDPRQHRVAIHATGSAELNPVLGNALGSLTINLDDELSRYRRLRQGQSTARAYHPPFRKSRKALGLISVQPQAAQAPTTPTKSQGAPSVVPPPPPNPRLTRQPDPGQLTVATTTASQPSSSPSEPSLVPAIESPQDYLASSEALLRSTPSQSVPSESGSKPLLWRHLTTPLGLGTLLFLLVGSGGLGYVLTNPATLEHLWQGHPSETAADGAQRSAATSDTQTQFESWGPDLASQEFIELNLNTLSTLSSQLASPEPDLPSSAATSTEAEAEAEADPNGTTSEATTTRASASESPPSGSAAAVPTPAQPRTMSRRPAPTPQAPTPPSPRPSRSAAPSASPAASASPTPTSVPPNYYVVADYTGDQSLAAARQVVGDAYVRNFSMGARIQLGAFVDSESAQSLVRQLQSQGITAQVHTP</sequence>
<feature type="compositionally biased region" description="Low complexity" evidence="1">
    <location>
        <begin position="307"/>
        <end position="332"/>
    </location>
</feature>
<keyword evidence="3" id="KW-1185">Reference proteome</keyword>
<feature type="compositionally biased region" description="Low complexity" evidence="1">
    <location>
        <begin position="97"/>
        <end position="108"/>
    </location>
</feature>
<dbReference type="KEGG" id="hhg:XM38_014540"/>
<dbReference type="Proteomes" id="UP000191901">
    <property type="component" value="Chromosome"/>
</dbReference>
<dbReference type="STRING" id="1641165.XM38_07935"/>
<name>A0A1Z3HJQ4_9CYAN</name>
<feature type="compositionally biased region" description="Low complexity" evidence="1">
    <location>
        <begin position="357"/>
        <end position="375"/>
    </location>
</feature>
<feature type="compositionally biased region" description="Low complexity" evidence="1">
    <location>
        <begin position="125"/>
        <end position="156"/>
    </location>
</feature>